<evidence type="ECO:0000256" key="2">
    <source>
        <dbReference type="ARBA" id="ARBA00022741"/>
    </source>
</evidence>
<evidence type="ECO:0000256" key="3">
    <source>
        <dbReference type="ARBA" id="ARBA00022840"/>
    </source>
</evidence>
<feature type="compositionally biased region" description="Basic residues" evidence="6">
    <location>
        <begin position="23"/>
        <end position="34"/>
    </location>
</feature>
<dbReference type="PROSITE" id="PS50862">
    <property type="entry name" value="AA_TRNA_LIGASE_II"/>
    <property type="match status" value="1"/>
</dbReference>
<proteinExistence type="predicted"/>
<dbReference type="InterPro" id="IPR012340">
    <property type="entry name" value="NA-bd_OB-fold"/>
</dbReference>
<reference evidence="9 10" key="1">
    <citation type="journal article" date="2013" name="Curr. Biol.">
        <title>The Genome of the Foraminiferan Reticulomyxa filosa.</title>
        <authorList>
            <person name="Glockner G."/>
            <person name="Hulsmann N."/>
            <person name="Schleicher M."/>
            <person name="Noegel A.A."/>
            <person name="Eichinger L."/>
            <person name="Gallinger C."/>
            <person name="Pawlowski J."/>
            <person name="Sierra R."/>
            <person name="Euteneuer U."/>
            <person name="Pillet L."/>
            <person name="Moustafa A."/>
            <person name="Platzer M."/>
            <person name="Groth M."/>
            <person name="Szafranski K."/>
            <person name="Schliwa M."/>
        </authorList>
    </citation>
    <scope>NUCLEOTIDE SEQUENCE [LARGE SCALE GENOMIC DNA]</scope>
</reference>
<dbReference type="GO" id="GO:0004824">
    <property type="term" value="F:lysine-tRNA ligase activity"/>
    <property type="evidence" value="ECO:0007669"/>
    <property type="project" value="InterPro"/>
</dbReference>
<dbReference type="InterPro" id="IPR044136">
    <property type="entry name" value="Lys-tRNA-ligase_II_N"/>
</dbReference>
<dbReference type="SUPFAM" id="SSF55681">
    <property type="entry name" value="Class II aaRS and biotin synthetases"/>
    <property type="match status" value="1"/>
</dbReference>
<sequence>MTESNATEESYIGPDGKPMSKNAWKKWQKGLKSQKSKDEKAAKNQTKQDEKSASKSKTQSETAEVDPNNFCQYIQIPTKKKNKQNISRRKKHGIQYFELRCRKVAEQEALGHNMYPHKFYVSKSIPQFIVAYSSLEKAQVLENEQVSLAGRVVSVRKSSGGLRFYDVQADGSNLQFVANKRLFLFLFFFFFEVKKGGGLDTKDGNEYDRVHNLIRRGDIIGVEGYPGKTKAGELSVFARHCMLLSPCLRMLPTTKPGSSLTSQEIRYRKRHLDLILNPPTREIFLTRTKIINYIRRFFDSRGFLEVETPILNQIAGGATAKPFRTHHNELNLPMFLRIAPELYLKMLVIGGLDRVYEIGRLFRNEGIDLTHNPEFTSVEFYSAYWVNFFFFFFFFFFFKKKE</sequence>
<dbReference type="Proteomes" id="UP000023152">
    <property type="component" value="Unassembled WGS sequence"/>
</dbReference>
<evidence type="ECO:0000256" key="7">
    <source>
        <dbReference type="SAM" id="Phobius"/>
    </source>
</evidence>
<dbReference type="AlphaFoldDB" id="X6N4D3"/>
<keyword evidence="1 9" id="KW-0436">Ligase</keyword>
<dbReference type="InterPro" id="IPR045864">
    <property type="entry name" value="aa-tRNA-synth_II/BPL/LPL"/>
</dbReference>
<keyword evidence="7" id="KW-1133">Transmembrane helix</keyword>
<keyword evidence="4" id="KW-0030">Aminoacyl-tRNA synthetase</keyword>
<dbReference type="SUPFAM" id="SSF50249">
    <property type="entry name" value="Nucleic acid-binding proteins"/>
    <property type="match status" value="1"/>
</dbReference>
<dbReference type="GO" id="GO:0005524">
    <property type="term" value="F:ATP binding"/>
    <property type="evidence" value="ECO:0007669"/>
    <property type="project" value="UniProtKB-KW"/>
</dbReference>
<dbReference type="Pfam" id="PF00152">
    <property type="entry name" value="tRNA-synt_2"/>
    <property type="match status" value="1"/>
</dbReference>
<dbReference type="PANTHER" id="PTHR42918">
    <property type="entry name" value="LYSYL-TRNA SYNTHETASE"/>
    <property type="match status" value="1"/>
</dbReference>
<name>X6N4D3_RETFI</name>
<organism evidence="9 10">
    <name type="scientific">Reticulomyxa filosa</name>
    <dbReference type="NCBI Taxonomy" id="46433"/>
    <lineage>
        <taxon>Eukaryota</taxon>
        <taxon>Sar</taxon>
        <taxon>Rhizaria</taxon>
        <taxon>Retaria</taxon>
        <taxon>Foraminifera</taxon>
        <taxon>Monothalamids</taxon>
        <taxon>Reticulomyxidae</taxon>
        <taxon>Reticulomyxa</taxon>
    </lineage>
</organism>
<keyword evidence="7" id="KW-0472">Membrane</keyword>
<gene>
    <name evidence="9" type="ORF">RFI_16597</name>
</gene>
<keyword evidence="10" id="KW-1185">Reference proteome</keyword>
<dbReference type="InterPro" id="IPR004364">
    <property type="entry name" value="Aa-tRNA-synt_II"/>
</dbReference>
<evidence type="ECO:0000256" key="1">
    <source>
        <dbReference type="ARBA" id="ARBA00022598"/>
    </source>
</evidence>
<keyword evidence="2" id="KW-0547">Nucleotide-binding</keyword>
<dbReference type="PRINTS" id="PR00982">
    <property type="entry name" value="TRNASYNTHLYS"/>
</dbReference>
<feature type="region of interest" description="Disordered" evidence="6">
    <location>
        <begin position="1"/>
        <end position="64"/>
    </location>
</feature>
<evidence type="ECO:0000256" key="4">
    <source>
        <dbReference type="ARBA" id="ARBA00023146"/>
    </source>
</evidence>
<keyword evidence="7" id="KW-0812">Transmembrane</keyword>
<dbReference type="InterPro" id="IPR018149">
    <property type="entry name" value="Lys-tRNA-synth_II_C"/>
</dbReference>
<dbReference type="OrthoDB" id="21243at2759"/>
<evidence type="ECO:0000256" key="6">
    <source>
        <dbReference type="SAM" id="MobiDB-lite"/>
    </source>
</evidence>
<feature type="domain" description="Aminoacyl-transfer RNA synthetases class-II family profile" evidence="8">
    <location>
        <begin position="284"/>
        <end position="402"/>
    </location>
</feature>
<comment type="caution">
    <text evidence="9">The sequence shown here is derived from an EMBL/GenBank/DDBJ whole genome shotgun (WGS) entry which is preliminary data.</text>
</comment>
<dbReference type="GO" id="GO:0006430">
    <property type="term" value="P:lysyl-tRNA aminoacylation"/>
    <property type="evidence" value="ECO:0007669"/>
    <property type="project" value="InterPro"/>
</dbReference>
<dbReference type="GO" id="GO:0000049">
    <property type="term" value="F:tRNA binding"/>
    <property type="evidence" value="ECO:0007669"/>
    <property type="project" value="TreeGrafter"/>
</dbReference>
<evidence type="ECO:0000313" key="10">
    <source>
        <dbReference type="Proteomes" id="UP000023152"/>
    </source>
</evidence>
<dbReference type="InterPro" id="IPR006195">
    <property type="entry name" value="aa-tRNA-synth_II"/>
</dbReference>
<dbReference type="EMBL" id="ASPP01012417">
    <property type="protein sequence ID" value="ETO20619.1"/>
    <property type="molecule type" value="Genomic_DNA"/>
</dbReference>
<dbReference type="GO" id="GO:0005829">
    <property type="term" value="C:cytosol"/>
    <property type="evidence" value="ECO:0007669"/>
    <property type="project" value="TreeGrafter"/>
</dbReference>
<dbReference type="Gene3D" id="2.40.50.140">
    <property type="entry name" value="Nucleic acid-binding proteins"/>
    <property type="match status" value="1"/>
</dbReference>
<dbReference type="PANTHER" id="PTHR42918:SF9">
    <property type="entry name" value="LYSINE--TRNA LIGASE"/>
    <property type="match status" value="1"/>
</dbReference>
<feature type="transmembrane region" description="Helical" evidence="7">
    <location>
        <begin position="380"/>
        <end position="398"/>
    </location>
</feature>
<dbReference type="InterPro" id="IPR004365">
    <property type="entry name" value="NA-bd_OB_tRNA"/>
</dbReference>
<evidence type="ECO:0000313" key="9">
    <source>
        <dbReference type="EMBL" id="ETO20619.1"/>
    </source>
</evidence>
<feature type="compositionally biased region" description="Basic and acidic residues" evidence="6">
    <location>
        <begin position="35"/>
        <end position="53"/>
    </location>
</feature>
<evidence type="ECO:0000256" key="5">
    <source>
        <dbReference type="ARBA" id="ARBA00030563"/>
    </source>
</evidence>
<evidence type="ECO:0000259" key="8">
    <source>
        <dbReference type="PROSITE" id="PS50862"/>
    </source>
</evidence>
<dbReference type="Pfam" id="PF01336">
    <property type="entry name" value="tRNA_anti-codon"/>
    <property type="match status" value="1"/>
</dbReference>
<keyword evidence="3" id="KW-0067">ATP-binding</keyword>
<dbReference type="Gene3D" id="3.30.930.10">
    <property type="entry name" value="Bira Bifunctional Protein, Domain 2"/>
    <property type="match status" value="1"/>
</dbReference>
<dbReference type="CDD" id="cd04322">
    <property type="entry name" value="LysRS_N"/>
    <property type="match status" value="1"/>
</dbReference>
<accession>X6N4D3</accession>
<protein>
    <recommendedName>
        <fullName evidence="5">Lysyl-tRNA synthetase</fullName>
    </recommendedName>
</protein>